<dbReference type="Proteomes" id="UP000019377">
    <property type="component" value="Unassembled WGS sequence"/>
</dbReference>
<feature type="domain" description="FAD-binding PCMH-type" evidence="7">
    <location>
        <begin position="76"/>
        <end position="252"/>
    </location>
</feature>
<dbReference type="GO" id="GO:0016491">
    <property type="term" value="F:oxidoreductase activity"/>
    <property type="evidence" value="ECO:0007669"/>
    <property type="project" value="UniProtKB-KW"/>
</dbReference>
<dbReference type="eggNOG" id="ENOG502QVGN">
    <property type="taxonomic scope" value="Eukaryota"/>
</dbReference>
<dbReference type="STRING" id="1365824.V5ESG9"/>
<dbReference type="AlphaFoldDB" id="V5ESG9"/>
<sequence>MPTSTTKLSLGLAFLAATSLTTAYPLYTFNGSPSALLARDDNSTLQSCLANSGGYDLSYSTSSDYTALSTSYNSLFDYKPLVVAVPSSEAEISAIVQCVSAEGGKQKLSPRSGGHSYESYSLGGQDGSVVVDLQNFNTIDVNQTTKTAIVGAGVRLGPLAQSIWDQGNFSLPHGTCPYVGVSGHALGGGFGFPTRAWGFLLDRIVEMRMIDVNGTIQNVNNETNTDLWWALRGAGSNNFGIVTQFTFSLLDAPTSIINYAYSYKTNEDCANAVVALQSMTLATNVDQGLAPEFGGELLIAGSAAGDFDGNACQLSGQHISTSRADHDALISRFNTLAGITPASTTVTEYTSWLESLENIMGSLNTSAPITQDQFYAKSLVQPTLATYNYSSALALVDKLNGYAGLQGTGNSVSFDFLGPLSFPNNVNASDSAFNAHTASFIYQFYSYGFPSNDNSDGQQQVWNAFDDLVETAKDSDSAADWGAYVNYVDARQQDWGSAYYGQGLARLKAMKETWDAEGVFWFPQGLASA</sequence>
<dbReference type="InterPro" id="IPR012951">
    <property type="entry name" value="BBE"/>
</dbReference>
<keyword evidence="3" id="KW-0285">Flavoprotein</keyword>
<evidence type="ECO:0000256" key="4">
    <source>
        <dbReference type="ARBA" id="ARBA00022827"/>
    </source>
</evidence>
<name>V5ESG9_KALBG</name>
<dbReference type="OMA" id="WHAYQNY"/>
<evidence type="ECO:0000256" key="5">
    <source>
        <dbReference type="ARBA" id="ARBA00023002"/>
    </source>
</evidence>
<dbReference type="InterPro" id="IPR036318">
    <property type="entry name" value="FAD-bd_PCMH-like_sf"/>
</dbReference>
<reference evidence="9" key="1">
    <citation type="journal article" date="2013" name="Genome Announc.">
        <title>Draft genome sequence of Pseudozyma brasiliensis sp. nov. strain GHG001, a high producer of endo-1,4-xylanase isolated from an insect pest of sugarcane.</title>
        <authorList>
            <person name="Oliveira J.V.D.C."/>
            <person name="dos Santos R.A.C."/>
            <person name="Borges T.A."/>
            <person name="Riano-Pachon D.M."/>
            <person name="Goldman G.H."/>
        </authorList>
    </citation>
    <scope>NUCLEOTIDE SEQUENCE [LARGE SCALE GENOMIC DNA]</scope>
    <source>
        <strain evidence="9">GHG001</strain>
    </source>
</reference>
<dbReference type="InterPro" id="IPR016169">
    <property type="entry name" value="FAD-bd_PCMH_sub2"/>
</dbReference>
<feature type="signal peptide" evidence="6">
    <location>
        <begin position="1"/>
        <end position="23"/>
    </location>
</feature>
<dbReference type="RefSeq" id="XP_016289848.1">
    <property type="nucleotide sequence ID" value="XM_016439487.1"/>
</dbReference>
<proteinExistence type="inferred from homology"/>
<organism evidence="8 9">
    <name type="scientific">Kalmanozyma brasiliensis (strain GHG001)</name>
    <name type="common">Yeast</name>
    <name type="synonym">Pseudozyma brasiliensis</name>
    <dbReference type="NCBI Taxonomy" id="1365824"/>
    <lineage>
        <taxon>Eukaryota</taxon>
        <taxon>Fungi</taxon>
        <taxon>Dikarya</taxon>
        <taxon>Basidiomycota</taxon>
        <taxon>Ustilaginomycotina</taxon>
        <taxon>Ustilaginomycetes</taxon>
        <taxon>Ustilaginales</taxon>
        <taxon>Ustilaginaceae</taxon>
        <taxon>Kalmanozyma</taxon>
    </lineage>
</organism>
<evidence type="ECO:0000259" key="7">
    <source>
        <dbReference type="PROSITE" id="PS51387"/>
    </source>
</evidence>
<dbReference type="SUPFAM" id="SSF56176">
    <property type="entry name" value="FAD-binding/transporter-associated domain-like"/>
    <property type="match status" value="1"/>
</dbReference>
<protein>
    <recommendedName>
        <fullName evidence="7">FAD-binding PCMH-type domain-containing protein</fullName>
    </recommendedName>
</protein>
<dbReference type="Gene3D" id="3.30.465.10">
    <property type="match status" value="1"/>
</dbReference>
<dbReference type="GeneID" id="27422199"/>
<dbReference type="EMBL" id="KI545894">
    <property type="protein sequence ID" value="EST04859.1"/>
    <property type="molecule type" value="Genomic_DNA"/>
</dbReference>
<accession>V5ESG9</accession>
<dbReference type="Pfam" id="PF08031">
    <property type="entry name" value="BBE"/>
    <property type="match status" value="1"/>
</dbReference>
<dbReference type="InterPro" id="IPR050416">
    <property type="entry name" value="FAD-linked_Oxidoreductase"/>
</dbReference>
<dbReference type="Pfam" id="PF01565">
    <property type="entry name" value="FAD_binding_4"/>
    <property type="match status" value="1"/>
</dbReference>
<keyword evidence="9" id="KW-1185">Reference proteome</keyword>
<comment type="similarity">
    <text evidence="2">Belongs to the oxygen-dependent FAD-linked oxidoreductase family.</text>
</comment>
<evidence type="ECO:0000256" key="2">
    <source>
        <dbReference type="ARBA" id="ARBA00005466"/>
    </source>
</evidence>
<keyword evidence="6" id="KW-0732">Signal</keyword>
<keyword evidence="4" id="KW-0274">FAD</keyword>
<dbReference type="PROSITE" id="PS51387">
    <property type="entry name" value="FAD_PCMH"/>
    <property type="match status" value="1"/>
</dbReference>
<dbReference type="PANTHER" id="PTHR42973:SF39">
    <property type="entry name" value="FAD-BINDING PCMH-TYPE DOMAIN-CONTAINING PROTEIN"/>
    <property type="match status" value="1"/>
</dbReference>
<dbReference type="PROSITE" id="PS00862">
    <property type="entry name" value="OX2_COVAL_FAD"/>
    <property type="match status" value="1"/>
</dbReference>
<dbReference type="InterPro" id="IPR016166">
    <property type="entry name" value="FAD-bd_PCMH"/>
</dbReference>
<dbReference type="OrthoDB" id="407275at2759"/>
<keyword evidence="5" id="KW-0560">Oxidoreductase</keyword>
<dbReference type="Gene3D" id="3.40.462.20">
    <property type="match status" value="1"/>
</dbReference>
<gene>
    <name evidence="8" type="ORF">PSEUBRA_SCAF8g02194</name>
</gene>
<evidence type="ECO:0000256" key="3">
    <source>
        <dbReference type="ARBA" id="ARBA00022630"/>
    </source>
</evidence>
<evidence type="ECO:0000313" key="8">
    <source>
        <dbReference type="EMBL" id="EST04859.1"/>
    </source>
</evidence>
<evidence type="ECO:0000313" key="9">
    <source>
        <dbReference type="Proteomes" id="UP000019377"/>
    </source>
</evidence>
<comment type="cofactor">
    <cofactor evidence="1">
        <name>FAD</name>
        <dbReference type="ChEBI" id="CHEBI:57692"/>
    </cofactor>
</comment>
<evidence type="ECO:0000256" key="1">
    <source>
        <dbReference type="ARBA" id="ARBA00001974"/>
    </source>
</evidence>
<dbReference type="PANTHER" id="PTHR42973">
    <property type="entry name" value="BINDING OXIDOREDUCTASE, PUTATIVE (AFU_ORTHOLOGUE AFUA_1G17690)-RELATED"/>
    <property type="match status" value="1"/>
</dbReference>
<dbReference type="InterPro" id="IPR006094">
    <property type="entry name" value="Oxid_FAD_bind_N"/>
</dbReference>
<evidence type="ECO:0000256" key="6">
    <source>
        <dbReference type="SAM" id="SignalP"/>
    </source>
</evidence>
<dbReference type="GO" id="GO:0071949">
    <property type="term" value="F:FAD binding"/>
    <property type="evidence" value="ECO:0007669"/>
    <property type="project" value="InterPro"/>
</dbReference>
<dbReference type="HOGENOM" id="CLU_018354_10_1_1"/>
<feature type="chain" id="PRO_5004732669" description="FAD-binding PCMH-type domain-containing protein" evidence="6">
    <location>
        <begin position="24"/>
        <end position="529"/>
    </location>
</feature>
<dbReference type="InterPro" id="IPR006093">
    <property type="entry name" value="Oxy_OxRdtase_FAD_BS"/>
</dbReference>